<dbReference type="EMBL" id="KN818236">
    <property type="protein sequence ID" value="KIL66509.1"/>
    <property type="molecule type" value="Genomic_DNA"/>
</dbReference>
<organism evidence="1 2">
    <name type="scientific">Amanita muscaria (strain Koide BX008)</name>
    <dbReference type="NCBI Taxonomy" id="946122"/>
    <lineage>
        <taxon>Eukaryota</taxon>
        <taxon>Fungi</taxon>
        <taxon>Dikarya</taxon>
        <taxon>Basidiomycota</taxon>
        <taxon>Agaricomycotina</taxon>
        <taxon>Agaricomycetes</taxon>
        <taxon>Agaricomycetidae</taxon>
        <taxon>Agaricales</taxon>
        <taxon>Pluteineae</taxon>
        <taxon>Amanitaceae</taxon>
        <taxon>Amanita</taxon>
    </lineage>
</organism>
<dbReference type="HOGENOM" id="CLU_2903701_0_0_1"/>
<proteinExistence type="predicted"/>
<gene>
    <name evidence="1" type="ORF">M378DRAFT_160985</name>
</gene>
<name>A0A0C2THW1_AMAMK</name>
<dbReference type="InParanoid" id="A0A0C2THW1"/>
<accession>A0A0C2THW1</accession>
<dbReference type="OrthoDB" id="341486at2759"/>
<reference evidence="1 2" key="1">
    <citation type="submission" date="2014-04" db="EMBL/GenBank/DDBJ databases">
        <title>Evolutionary Origins and Diversification of the Mycorrhizal Mutualists.</title>
        <authorList>
            <consortium name="DOE Joint Genome Institute"/>
            <consortium name="Mycorrhizal Genomics Consortium"/>
            <person name="Kohler A."/>
            <person name="Kuo A."/>
            <person name="Nagy L.G."/>
            <person name="Floudas D."/>
            <person name="Copeland A."/>
            <person name="Barry K.W."/>
            <person name="Cichocki N."/>
            <person name="Veneault-Fourrey C."/>
            <person name="LaButti K."/>
            <person name="Lindquist E.A."/>
            <person name="Lipzen A."/>
            <person name="Lundell T."/>
            <person name="Morin E."/>
            <person name="Murat C."/>
            <person name="Riley R."/>
            <person name="Ohm R."/>
            <person name="Sun H."/>
            <person name="Tunlid A."/>
            <person name="Henrissat B."/>
            <person name="Grigoriev I.V."/>
            <person name="Hibbett D.S."/>
            <person name="Martin F."/>
        </authorList>
    </citation>
    <scope>NUCLEOTIDE SEQUENCE [LARGE SCALE GENOMIC DNA]</scope>
    <source>
        <strain evidence="1 2">Koide BX008</strain>
    </source>
</reference>
<protein>
    <submittedName>
        <fullName evidence="1">Uncharacterized protein</fullName>
    </submittedName>
</protein>
<dbReference type="AlphaFoldDB" id="A0A0C2THW1"/>
<evidence type="ECO:0000313" key="1">
    <source>
        <dbReference type="EMBL" id="KIL66509.1"/>
    </source>
</evidence>
<sequence length="62" mass="6843">MTLGIVLDAEEDPKWPIIGEKFACSGMTEIVTCQTCSHGGHATYSMEWFWAADERRNHGGGL</sequence>
<dbReference type="Proteomes" id="UP000054549">
    <property type="component" value="Unassembled WGS sequence"/>
</dbReference>
<keyword evidence="2" id="KW-1185">Reference proteome</keyword>
<evidence type="ECO:0000313" key="2">
    <source>
        <dbReference type="Proteomes" id="UP000054549"/>
    </source>
</evidence>